<accession>A0A087T949</accession>
<dbReference type="STRING" id="407821.A0A087T949"/>
<evidence type="ECO:0000313" key="2">
    <source>
        <dbReference type="EMBL" id="KFM61638.1"/>
    </source>
</evidence>
<evidence type="ECO:0000313" key="3">
    <source>
        <dbReference type="Proteomes" id="UP000054359"/>
    </source>
</evidence>
<dbReference type="AlphaFoldDB" id="A0A087T949"/>
<dbReference type="OrthoDB" id="412787at2759"/>
<reference evidence="2 3" key="1">
    <citation type="submission" date="2013-11" db="EMBL/GenBank/DDBJ databases">
        <title>Genome sequencing of Stegodyphus mimosarum.</title>
        <authorList>
            <person name="Bechsgaard J."/>
        </authorList>
    </citation>
    <scope>NUCLEOTIDE SEQUENCE [LARGE SCALE GENOMIC DNA]</scope>
</reference>
<gene>
    <name evidence="2" type="ORF">X975_04822</name>
</gene>
<keyword evidence="3" id="KW-1185">Reference proteome</keyword>
<proteinExistence type="predicted"/>
<protein>
    <submittedName>
        <fullName evidence="2">2',5'-phosphodiesterase 12</fullName>
    </submittedName>
</protein>
<feature type="domain" description="2',5'-phosphodiesterase 12-like N-terminal" evidence="1">
    <location>
        <begin position="147"/>
        <end position="252"/>
    </location>
</feature>
<dbReference type="EMBL" id="KK114062">
    <property type="protein sequence ID" value="KFM61638.1"/>
    <property type="molecule type" value="Genomic_DNA"/>
</dbReference>
<dbReference type="InterPro" id="IPR048821">
    <property type="entry name" value="PDE12-like_N"/>
</dbReference>
<sequence length="264" mass="30908">MKFTLSVKLLERLLQNPKFSFYACRKMSQLPKVFVRHLDEEQTMKINFIYGSSEFPDRNFCFLRPKDEKVETALLRMRSKIQNFIAQKNSRKKKKLLKDEGVELPPVDILLVRDGVRIDESKKNNEVWTSGTQMKINDYVYEISENPPAVSHLSLPKHIMAGFPVYPKITLEFCTKDESIFKWYKLIKRDEYSQNKSTDIVKIKNENWLKLSNSFFYITKENDIDSKLKITCIPKCREKIGMEESAVSTTSVQPGPGRCPFEDR</sequence>
<evidence type="ECO:0000259" key="1">
    <source>
        <dbReference type="Pfam" id="PF21171"/>
    </source>
</evidence>
<dbReference type="OMA" id="KHIMAGF"/>
<feature type="non-terminal residue" evidence="2">
    <location>
        <position position="264"/>
    </location>
</feature>
<dbReference type="Pfam" id="PF21171">
    <property type="entry name" value="PDE12-like_N"/>
    <property type="match status" value="1"/>
</dbReference>
<dbReference type="Proteomes" id="UP000054359">
    <property type="component" value="Unassembled WGS sequence"/>
</dbReference>
<name>A0A087T949_STEMI</name>
<organism evidence="2 3">
    <name type="scientific">Stegodyphus mimosarum</name>
    <name type="common">African social velvet spider</name>
    <dbReference type="NCBI Taxonomy" id="407821"/>
    <lineage>
        <taxon>Eukaryota</taxon>
        <taxon>Metazoa</taxon>
        <taxon>Ecdysozoa</taxon>
        <taxon>Arthropoda</taxon>
        <taxon>Chelicerata</taxon>
        <taxon>Arachnida</taxon>
        <taxon>Araneae</taxon>
        <taxon>Araneomorphae</taxon>
        <taxon>Entelegynae</taxon>
        <taxon>Eresoidea</taxon>
        <taxon>Eresidae</taxon>
        <taxon>Stegodyphus</taxon>
    </lineage>
</organism>